<organism evidence="2 3">
    <name type="scientific">Vigna mungo</name>
    <name type="common">Black gram</name>
    <name type="synonym">Phaseolus mungo</name>
    <dbReference type="NCBI Taxonomy" id="3915"/>
    <lineage>
        <taxon>Eukaryota</taxon>
        <taxon>Viridiplantae</taxon>
        <taxon>Streptophyta</taxon>
        <taxon>Embryophyta</taxon>
        <taxon>Tracheophyta</taxon>
        <taxon>Spermatophyta</taxon>
        <taxon>Magnoliopsida</taxon>
        <taxon>eudicotyledons</taxon>
        <taxon>Gunneridae</taxon>
        <taxon>Pentapetalae</taxon>
        <taxon>rosids</taxon>
        <taxon>fabids</taxon>
        <taxon>Fabales</taxon>
        <taxon>Fabaceae</taxon>
        <taxon>Papilionoideae</taxon>
        <taxon>50 kb inversion clade</taxon>
        <taxon>NPAAA clade</taxon>
        <taxon>indigoferoid/millettioid clade</taxon>
        <taxon>Phaseoleae</taxon>
        <taxon>Vigna</taxon>
    </lineage>
</organism>
<evidence type="ECO:0000313" key="3">
    <source>
        <dbReference type="Proteomes" id="UP001374535"/>
    </source>
</evidence>
<dbReference type="Proteomes" id="UP001374535">
    <property type="component" value="Chromosome 2"/>
</dbReference>
<proteinExistence type="predicted"/>
<keyword evidence="3" id="KW-1185">Reference proteome</keyword>
<dbReference type="AlphaFoldDB" id="A0AAQ3SAD5"/>
<reference evidence="2 3" key="1">
    <citation type="journal article" date="2023" name="Life. Sci Alliance">
        <title>Evolutionary insights into 3D genome organization and epigenetic landscape of Vigna mungo.</title>
        <authorList>
            <person name="Junaid A."/>
            <person name="Singh B."/>
            <person name="Bhatia S."/>
        </authorList>
    </citation>
    <scope>NUCLEOTIDE SEQUENCE [LARGE SCALE GENOMIC DNA]</scope>
    <source>
        <strain evidence="2">Urdbean</strain>
    </source>
</reference>
<accession>A0AAQ3SAD5</accession>
<feature type="compositionally biased region" description="Basic and acidic residues" evidence="1">
    <location>
        <begin position="20"/>
        <end position="40"/>
    </location>
</feature>
<name>A0AAQ3SAD5_VIGMU</name>
<feature type="region of interest" description="Disordered" evidence="1">
    <location>
        <begin position="20"/>
        <end position="52"/>
    </location>
</feature>
<evidence type="ECO:0000313" key="2">
    <source>
        <dbReference type="EMBL" id="WVZ21484.1"/>
    </source>
</evidence>
<dbReference type="EMBL" id="CP144699">
    <property type="protein sequence ID" value="WVZ21484.1"/>
    <property type="molecule type" value="Genomic_DNA"/>
</dbReference>
<protein>
    <submittedName>
        <fullName evidence="2">Uncharacterized protein</fullName>
    </submittedName>
</protein>
<gene>
    <name evidence="2" type="ORF">V8G54_008806</name>
</gene>
<sequence length="228" mass="25592">MDGNKDDALKCLRKRRPFTRVEVRDEGAPRRRSTVHDRGGNKGPVPCQRKNSQPFTDRTIIFDDMSQEGEITAPSAMQGAVTVSTTDPKPCSRSPLSVIADQLQRSGYIGSIRTRDSTNPLYVELERQHLQRPSVAVLKPSETEDFRNSLKNSQPFTGRTIIFDNMSSLSVIADQLQRIGHIGSYRMRGSTNPVCIDLERQNIFSVPDLDEIPLGLDSNTSKKRKSYL</sequence>
<evidence type="ECO:0000256" key="1">
    <source>
        <dbReference type="SAM" id="MobiDB-lite"/>
    </source>
</evidence>